<evidence type="ECO:0000313" key="11">
    <source>
        <dbReference type="EMBL" id="OTA21241.1"/>
    </source>
</evidence>
<dbReference type="InterPro" id="IPR017853">
    <property type="entry name" value="GH"/>
</dbReference>
<feature type="signal peptide" evidence="8">
    <location>
        <begin position="1"/>
        <end position="18"/>
    </location>
</feature>
<dbReference type="CDD" id="cd03143">
    <property type="entry name" value="A4_beta-galactosidase_middle_domain"/>
    <property type="match status" value="1"/>
</dbReference>
<keyword evidence="4" id="KW-0479">Metal-binding</keyword>
<keyword evidence="7" id="KW-0326">Glycosidase</keyword>
<gene>
    <name evidence="11" type="ORF">BTJ68_15205</name>
</gene>
<evidence type="ECO:0000256" key="8">
    <source>
        <dbReference type="SAM" id="SignalP"/>
    </source>
</evidence>
<evidence type="ECO:0000256" key="7">
    <source>
        <dbReference type="ARBA" id="ARBA00023295"/>
    </source>
</evidence>
<evidence type="ECO:0000256" key="6">
    <source>
        <dbReference type="ARBA" id="ARBA00022833"/>
    </source>
</evidence>
<comment type="similarity">
    <text evidence="2">Belongs to the glycosyl hydrolase 42 family.</text>
</comment>
<dbReference type="InParanoid" id="A0A1Z5SM77"/>
<keyword evidence="6" id="KW-0862">Zinc</keyword>
<dbReference type="EC" id="3.2.1.23" evidence="3"/>
<evidence type="ECO:0000256" key="5">
    <source>
        <dbReference type="ARBA" id="ARBA00022801"/>
    </source>
</evidence>
<dbReference type="GO" id="GO:0005975">
    <property type="term" value="P:carbohydrate metabolic process"/>
    <property type="evidence" value="ECO:0007669"/>
    <property type="project" value="InterPro"/>
</dbReference>
<dbReference type="InterPro" id="IPR029062">
    <property type="entry name" value="Class_I_gatase-like"/>
</dbReference>
<dbReference type="InterPro" id="IPR013529">
    <property type="entry name" value="Glyco_hydro_42_N"/>
</dbReference>
<evidence type="ECO:0000313" key="12">
    <source>
        <dbReference type="Proteomes" id="UP000194280"/>
    </source>
</evidence>
<dbReference type="GO" id="GO:0004565">
    <property type="term" value="F:beta-galactosidase activity"/>
    <property type="evidence" value="ECO:0007669"/>
    <property type="project" value="UniProtKB-EC"/>
</dbReference>
<dbReference type="STRING" id="1157616.A0A1Z5SM77"/>
<dbReference type="InterPro" id="IPR013738">
    <property type="entry name" value="Beta_galactosidase_Trimer"/>
</dbReference>
<dbReference type="GO" id="GO:0009341">
    <property type="term" value="C:beta-galactosidase complex"/>
    <property type="evidence" value="ECO:0007669"/>
    <property type="project" value="InterPro"/>
</dbReference>
<dbReference type="PIRSF" id="PIRSF001084">
    <property type="entry name" value="B-galactosidase"/>
    <property type="match status" value="1"/>
</dbReference>
<keyword evidence="12" id="KW-1185">Reference proteome</keyword>
<evidence type="ECO:0000256" key="4">
    <source>
        <dbReference type="ARBA" id="ARBA00022723"/>
    </source>
</evidence>
<dbReference type="Pfam" id="PF02449">
    <property type="entry name" value="Glyco_hydro_42"/>
    <property type="match status" value="1"/>
</dbReference>
<dbReference type="Proteomes" id="UP000194280">
    <property type="component" value="Unassembled WGS sequence"/>
</dbReference>
<dbReference type="InterPro" id="IPR003476">
    <property type="entry name" value="Glyco_hydro_42"/>
</dbReference>
<evidence type="ECO:0000259" key="9">
    <source>
        <dbReference type="Pfam" id="PF02449"/>
    </source>
</evidence>
<comment type="caution">
    <text evidence="11">The sequence shown here is derived from an EMBL/GenBank/DDBJ whole genome shotgun (WGS) entry which is preliminary data.</text>
</comment>
<evidence type="ECO:0000256" key="1">
    <source>
        <dbReference type="ARBA" id="ARBA00001412"/>
    </source>
</evidence>
<proteinExistence type="inferred from homology"/>
<feature type="domain" description="Beta-galactosidase trimerisation" evidence="10">
    <location>
        <begin position="465"/>
        <end position="673"/>
    </location>
</feature>
<dbReference type="Gene3D" id="3.20.20.80">
    <property type="entry name" value="Glycosidases"/>
    <property type="match status" value="1"/>
</dbReference>
<reference evidence="11 12" key="1">
    <citation type="submission" date="2017-01" db="EMBL/GenBank/DDBJ databases">
        <title>The recent genome duplication of the halophilic yeast Hortaea werneckii: insights from long-read sequencing.</title>
        <authorList>
            <person name="Sinha S."/>
            <person name="Flibotte S."/>
            <person name="Neira M."/>
            <person name="Lenassi M."/>
            <person name="Gostincar C."/>
            <person name="Stajich J.E."/>
            <person name="Nislow C.E."/>
        </authorList>
    </citation>
    <scope>NUCLEOTIDE SEQUENCE [LARGE SCALE GENOMIC DNA]</scope>
    <source>
        <strain evidence="11 12">EXF-2000</strain>
    </source>
</reference>
<dbReference type="VEuPathDB" id="FungiDB:BTJ68_15205"/>
<dbReference type="InterPro" id="IPR013780">
    <property type="entry name" value="Glyco_hydro_b"/>
</dbReference>
<evidence type="ECO:0000256" key="3">
    <source>
        <dbReference type="ARBA" id="ARBA00012756"/>
    </source>
</evidence>
<evidence type="ECO:0000259" key="10">
    <source>
        <dbReference type="Pfam" id="PF08532"/>
    </source>
</evidence>
<keyword evidence="8" id="KW-0732">Signal</keyword>
<organism evidence="11 12">
    <name type="scientific">Hortaea werneckii EXF-2000</name>
    <dbReference type="NCBI Taxonomy" id="1157616"/>
    <lineage>
        <taxon>Eukaryota</taxon>
        <taxon>Fungi</taxon>
        <taxon>Dikarya</taxon>
        <taxon>Ascomycota</taxon>
        <taxon>Pezizomycotina</taxon>
        <taxon>Dothideomycetes</taxon>
        <taxon>Dothideomycetidae</taxon>
        <taxon>Mycosphaerellales</taxon>
        <taxon>Teratosphaeriaceae</taxon>
        <taxon>Hortaea</taxon>
    </lineage>
</organism>
<protein>
    <recommendedName>
        <fullName evidence="3">beta-galactosidase</fullName>
        <ecNumber evidence="3">3.2.1.23</ecNumber>
    </recommendedName>
</protein>
<evidence type="ECO:0000256" key="2">
    <source>
        <dbReference type="ARBA" id="ARBA00005940"/>
    </source>
</evidence>
<dbReference type="EMBL" id="MUNK01000426">
    <property type="protein sequence ID" value="OTA21241.1"/>
    <property type="molecule type" value="Genomic_DNA"/>
</dbReference>
<dbReference type="Pfam" id="PF08532">
    <property type="entry name" value="Glyco_hydro_42M"/>
    <property type="match status" value="1"/>
</dbReference>
<dbReference type="Gene3D" id="3.40.50.880">
    <property type="match status" value="1"/>
</dbReference>
<feature type="domain" description="Glycoside hydrolase family 42 N-terminal" evidence="9">
    <location>
        <begin position="54"/>
        <end position="443"/>
    </location>
</feature>
<sequence length="749" mass="84016">MHFSTTLVLSALAQTAFCLPGSHGGEWKAPSSSSNASLTPDISRWPEGIHLAVDYYPTQWPEYMWEEDIARMASNNISYVRVAEFDWAVLEPKEGQYNFTSLDCTLELLGKYGLKAIIGTPTASPPNWVVENYQVNFVDVTNTTLLFGSRRGYSFSSFDYRRLSQKITRKMAERYGNNTNVVGWQLDNEFGCHGTTRSYDHDAKVRFRTWLQAKYATIEDLNAAQGRVFWSSQYESFEAVEPPFLEVYMLNELHTLDWYEFSSDMVVEFAQEQAASLRDLAPRQFITTNFMVLFMDFDHYDFNRRVGLDLATYDQYALAGTGSVPLSEDEMADYLRTGVPDLQAMQHAIYRGVSGAAYGRSSGPHGVMEIEPGILNWNTYRVAPADGMVRVWTHETFAAYGDMVNYFRWRQVPYAQEQTLEALLLPDDMANQGLEEMQEFEEESLQTLRSHLKNDTNSHDQDQQADVAMVFDYRSNWVWSIEPYSGVWSVKDAGFTDTALAYTDVAYAFYTALRRLGLSIDIISPSQSLEGYQMVVVPSLPIIPDTFNEALTTFTGPVIFGPHTGDRTPEFAYTPGLAPSEGTVRDRLPMRVTRYETPPSYAQSGVEYNGAKYNISLWEESLTCSRGNASSQATITSTSRHRSGNPAACAEGDTHYLGFNPPVDLLVSYLGDVAGGIGLRDLAGREVRGEKNDLGATLRMMRRGDLLWAINYGLEAQAAPEVDGEVVVGKEEGDVPATGVKVWKLARSE</sequence>
<accession>A0A1Z5SM77</accession>
<name>A0A1Z5SM77_HORWE</name>
<dbReference type="OrthoDB" id="1657402at2759"/>
<dbReference type="PANTHER" id="PTHR36447:SF2">
    <property type="entry name" value="BETA-GALACTOSIDASE YESZ"/>
    <property type="match status" value="1"/>
</dbReference>
<dbReference type="Gene3D" id="2.60.40.1180">
    <property type="entry name" value="Golgi alpha-mannosidase II"/>
    <property type="match status" value="1"/>
</dbReference>
<keyword evidence="5" id="KW-0378">Hydrolase</keyword>
<dbReference type="PANTHER" id="PTHR36447">
    <property type="entry name" value="BETA-GALACTOSIDASE GANA"/>
    <property type="match status" value="1"/>
</dbReference>
<feature type="chain" id="PRO_5013187734" description="beta-galactosidase" evidence="8">
    <location>
        <begin position="19"/>
        <end position="749"/>
    </location>
</feature>
<dbReference type="AlphaFoldDB" id="A0A1Z5SM77"/>
<dbReference type="SUPFAM" id="SSF52317">
    <property type="entry name" value="Class I glutamine amidotransferase-like"/>
    <property type="match status" value="1"/>
</dbReference>
<dbReference type="SUPFAM" id="SSF51445">
    <property type="entry name" value="(Trans)glycosidases"/>
    <property type="match status" value="1"/>
</dbReference>
<dbReference type="GO" id="GO:0046872">
    <property type="term" value="F:metal ion binding"/>
    <property type="evidence" value="ECO:0007669"/>
    <property type="project" value="UniProtKB-KW"/>
</dbReference>
<comment type="catalytic activity">
    <reaction evidence="1">
        <text>Hydrolysis of terminal non-reducing beta-D-galactose residues in beta-D-galactosides.</text>
        <dbReference type="EC" id="3.2.1.23"/>
    </reaction>
</comment>